<accession>A0A918DDW0</accession>
<protein>
    <submittedName>
        <fullName evidence="5">Transcriptional regulator</fullName>
    </submittedName>
</protein>
<keyword evidence="2" id="KW-0238">DNA-binding</keyword>
<dbReference type="InterPro" id="IPR020449">
    <property type="entry name" value="Tscrpt_reg_AraC-type_HTH"/>
</dbReference>
<dbReference type="InterPro" id="IPR018060">
    <property type="entry name" value="HTH_AraC"/>
</dbReference>
<dbReference type="EMBL" id="BMLP01000005">
    <property type="protein sequence ID" value="GGO34387.1"/>
    <property type="molecule type" value="Genomic_DNA"/>
</dbReference>
<sequence>MLTRPVAVRFSQTDKEFIRAANRSAGGVTFLGTGPGETGSFAATVTLPHLARAFRPLPDDHLLLCRGGAIELRGDSGSWTIPPGHMVMIPKGRAFHLRTLAPTDLLQVRFARGEVDWRHDGCWVRRSEGLMAVLLAYGLKWGPGRGGDPRSAAFFTTLGEMVPGWFSAPRVMWSPRARHQGLRRLLTRVEAVGPDLTLSEAAVLAGLSERSLRRRMQAELGQSWRDFQREARIRRAMALLRRGDRAITDIALELGFASTSSFSTSFAAYTGESPSAFARSLRPRQRS</sequence>
<feature type="domain" description="HTH araC/xylS-type" evidence="4">
    <location>
        <begin position="183"/>
        <end position="280"/>
    </location>
</feature>
<dbReference type="Proteomes" id="UP000598196">
    <property type="component" value="Unassembled WGS sequence"/>
</dbReference>
<gene>
    <name evidence="5" type="ORF">GCM10010991_25080</name>
</gene>
<keyword evidence="1" id="KW-0805">Transcription regulation</keyword>
<dbReference type="OrthoDB" id="9816011at2"/>
<evidence type="ECO:0000256" key="1">
    <source>
        <dbReference type="ARBA" id="ARBA00023015"/>
    </source>
</evidence>
<name>A0A918DDW0_9RHOB</name>
<dbReference type="PROSITE" id="PS00041">
    <property type="entry name" value="HTH_ARAC_FAMILY_1"/>
    <property type="match status" value="1"/>
</dbReference>
<comment type="caution">
    <text evidence="5">The sequence shown here is derived from an EMBL/GenBank/DDBJ whole genome shotgun (WGS) entry which is preliminary data.</text>
</comment>
<dbReference type="PANTHER" id="PTHR11019:SF159">
    <property type="entry name" value="TRANSCRIPTIONAL REGULATOR-RELATED"/>
    <property type="match status" value="1"/>
</dbReference>
<dbReference type="InterPro" id="IPR009057">
    <property type="entry name" value="Homeodomain-like_sf"/>
</dbReference>
<dbReference type="PRINTS" id="PR00032">
    <property type="entry name" value="HTHARAC"/>
</dbReference>
<dbReference type="InterPro" id="IPR018062">
    <property type="entry name" value="HTH_AraC-typ_CS"/>
</dbReference>
<evidence type="ECO:0000313" key="5">
    <source>
        <dbReference type="EMBL" id="GGO34387.1"/>
    </source>
</evidence>
<proteinExistence type="predicted"/>
<dbReference type="Gene3D" id="1.10.10.60">
    <property type="entry name" value="Homeodomain-like"/>
    <property type="match status" value="1"/>
</dbReference>
<dbReference type="SUPFAM" id="SSF46689">
    <property type="entry name" value="Homeodomain-like"/>
    <property type="match status" value="1"/>
</dbReference>
<dbReference type="InterPro" id="IPR011051">
    <property type="entry name" value="RmlC_Cupin_sf"/>
</dbReference>
<evidence type="ECO:0000259" key="4">
    <source>
        <dbReference type="PROSITE" id="PS01124"/>
    </source>
</evidence>
<evidence type="ECO:0000256" key="3">
    <source>
        <dbReference type="ARBA" id="ARBA00023163"/>
    </source>
</evidence>
<keyword evidence="3" id="KW-0804">Transcription</keyword>
<dbReference type="SUPFAM" id="SSF51182">
    <property type="entry name" value="RmlC-like cupins"/>
    <property type="match status" value="1"/>
</dbReference>
<organism evidence="5 6">
    <name type="scientific">Gemmobacter aquaticus</name>
    <dbReference type="NCBI Taxonomy" id="490185"/>
    <lineage>
        <taxon>Bacteria</taxon>
        <taxon>Pseudomonadati</taxon>
        <taxon>Pseudomonadota</taxon>
        <taxon>Alphaproteobacteria</taxon>
        <taxon>Rhodobacterales</taxon>
        <taxon>Paracoccaceae</taxon>
        <taxon>Gemmobacter</taxon>
    </lineage>
</organism>
<keyword evidence="6" id="KW-1185">Reference proteome</keyword>
<evidence type="ECO:0000256" key="2">
    <source>
        <dbReference type="ARBA" id="ARBA00023125"/>
    </source>
</evidence>
<dbReference type="SMART" id="SM00342">
    <property type="entry name" value="HTH_ARAC"/>
    <property type="match status" value="1"/>
</dbReference>
<dbReference type="PANTHER" id="PTHR11019">
    <property type="entry name" value="HTH-TYPE TRANSCRIPTIONAL REGULATOR NIMR"/>
    <property type="match status" value="1"/>
</dbReference>
<reference evidence="5 6" key="1">
    <citation type="journal article" date="2014" name="Int. J. Syst. Evol. Microbiol.">
        <title>Complete genome sequence of Corynebacterium casei LMG S-19264T (=DSM 44701T), isolated from a smear-ripened cheese.</title>
        <authorList>
            <consortium name="US DOE Joint Genome Institute (JGI-PGF)"/>
            <person name="Walter F."/>
            <person name="Albersmeier A."/>
            <person name="Kalinowski J."/>
            <person name="Ruckert C."/>
        </authorList>
    </citation>
    <scope>NUCLEOTIDE SEQUENCE [LARGE SCALE GENOMIC DNA]</scope>
    <source>
        <strain evidence="5 6">CGMCC 1.7029</strain>
    </source>
</reference>
<dbReference type="Pfam" id="PF12833">
    <property type="entry name" value="HTH_18"/>
    <property type="match status" value="1"/>
</dbReference>
<dbReference type="RefSeq" id="WP_146287623.1">
    <property type="nucleotide sequence ID" value="NZ_BMLP01000005.1"/>
</dbReference>
<dbReference type="GO" id="GO:0003700">
    <property type="term" value="F:DNA-binding transcription factor activity"/>
    <property type="evidence" value="ECO:0007669"/>
    <property type="project" value="InterPro"/>
</dbReference>
<dbReference type="AlphaFoldDB" id="A0A918DDW0"/>
<evidence type="ECO:0000313" key="6">
    <source>
        <dbReference type="Proteomes" id="UP000598196"/>
    </source>
</evidence>
<dbReference type="GO" id="GO:0043565">
    <property type="term" value="F:sequence-specific DNA binding"/>
    <property type="evidence" value="ECO:0007669"/>
    <property type="project" value="InterPro"/>
</dbReference>
<dbReference type="PROSITE" id="PS01124">
    <property type="entry name" value="HTH_ARAC_FAMILY_2"/>
    <property type="match status" value="1"/>
</dbReference>